<dbReference type="SUPFAM" id="SSF52540">
    <property type="entry name" value="P-loop containing nucleoside triphosphate hydrolases"/>
    <property type="match status" value="1"/>
</dbReference>
<dbReference type="Pfam" id="PF00005">
    <property type="entry name" value="ABC_tran"/>
    <property type="match status" value="1"/>
</dbReference>
<accession>A0A380P1V8</accession>
<dbReference type="GO" id="GO:0016887">
    <property type="term" value="F:ATP hydrolysis activity"/>
    <property type="evidence" value="ECO:0007669"/>
    <property type="project" value="InterPro"/>
</dbReference>
<dbReference type="InterPro" id="IPR003439">
    <property type="entry name" value="ABC_transporter-like_ATP-bd"/>
</dbReference>
<gene>
    <name evidence="2" type="primary">macB_2</name>
    <name evidence="2" type="ORF">NCTC13645_01432</name>
</gene>
<dbReference type="EMBL" id="UHIV01000004">
    <property type="protein sequence ID" value="SUP59179.1"/>
    <property type="molecule type" value="Genomic_DNA"/>
</dbReference>
<dbReference type="InterPro" id="IPR027417">
    <property type="entry name" value="P-loop_NTPase"/>
</dbReference>
<evidence type="ECO:0000313" key="3">
    <source>
        <dbReference type="Proteomes" id="UP000254621"/>
    </source>
</evidence>
<dbReference type="PANTHER" id="PTHR42798:SF6">
    <property type="entry name" value="CELL DIVISION ATP-BINDING PROTEIN FTSE"/>
    <property type="match status" value="1"/>
</dbReference>
<reference evidence="2 3" key="1">
    <citation type="submission" date="2018-06" db="EMBL/GenBank/DDBJ databases">
        <authorList>
            <consortium name="Pathogen Informatics"/>
            <person name="Doyle S."/>
        </authorList>
    </citation>
    <scope>NUCLEOTIDE SEQUENCE [LARGE SCALE GENOMIC DNA]</scope>
    <source>
        <strain evidence="2 3">NCTC13645</strain>
    </source>
</reference>
<sequence>MTTLALKHINKTFGSGQNKVYALKDVSFETAPGDLTLILGPSGSGKSTLLTILGGLQTPTTGDMVVNNQNIKKLTQHQRETFRLNEIGFVLQSYNLVPYLTVSDQFTLVDHVKKQDNLDDADFEQVIKQLGIENYYTNIRANYPVDKPSVSQLLAHYTPIPALF</sequence>
<organism evidence="2 3">
    <name type="scientific">Weissella viridescens</name>
    <name type="common">Lactobacillus viridescens</name>
    <dbReference type="NCBI Taxonomy" id="1629"/>
    <lineage>
        <taxon>Bacteria</taxon>
        <taxon>Bacillati</taxon>
        <taxon>Bacillota</taxon>
        <taxon>Bacilli</taxon>
        <taxon>Lactobacillales</taxon>
        <taxon>Lactobacillaceae</taxon>
        <taxon>Weissella</taxon>
    </lineage>
</organism>
<dbReference type="GO" id="GO:0005524">
    <property type="term" value="F:ATP binding"/>
    <property type="evidence" value="ECO:0007669"/>
    <property type="project" value="UniProtKB-KW"/>
</dbReference>
<protein>
    <submittedName>
        <fullName evidence="2">Macrolide export ATP-binding/permease protein MacB</fullName>
        <ecNumber evidence="2">3.6.3.-</ecNumber>
    </submittedName>
</protein>
<dbReference type="PANTHER" id="PTHR42798">
    <property type="entry name" value="LIPOPROTEIN-RELEASING SYSTEM ATP-BINDING PROTEIN LOLD"/>
    <property type="match status" value="1"/>
</dbReference>
<proteinExistence type="predicted"/>
<dbReference type="EC" id="3.6.3.-" evidence="2"/>
<evidence type="ECO:0000259" key="1">
    <source>
        <dbReference type="Pfam" id="PF00005"/>
    </source>
</evidence>
<keyword evidence="2" id="KW-0378">Hydrolase</keyword>
<feature type="domain" description="ABC transporter" evidence="1">
    <location>
        <begin position="23"/>
        <end position="137"/>
    </location>
</feature>
<keyword evidence="2" id="KW-0547">Nucleotide-binding</keyword>
<dbReference type="Proteomes" id="UP000254621">
    <property type="component" value="Unassembled WGS sequence"/>
</dbReference>
<evidence type="ECO:0000313" key="2">
    <source>
        <dbReference type="EMBL" id="SUP59179.1"/>
    </source>
</evidence>
<dbReference type="STRING" id="1629.IV50_GL000261"/>
<keyword evidence="2" id="KW-0067">ATP-binding</keyword>
<dbReference type="Gene3D" id="3.40.50.300">
    <property type="entry name" value="P-loop containing nucleotide triphosphate hydrolases"/>
    <property type="match status" value="1"/>
</dbReference>
<name>A0A380P1V8_WEIVI</name>
<dbReference type="AlphaFoldDB" id="A0A380P1V8"/>